<evidence type="ECO:0000256" key="1">
    <source>
        <dbReference type="ARBA" id="ARBA00023015"/>
    </source>
</evidence>
<organism evidence="5 6">
    <name type="scientific">Egicoccus halophilus</name>
    <dbReference type="NCBI Taxonomy" id="1670830"/>
    <lineage>
        <taxon>Bacteria</taxon>
        <taxon>Bacillati</taxon>
        <taxon>Actinomycetota</taxon>
        <taxon>Nitriliruptoria</taxon>
        <taxon>Egicoccales</taxon>
        <taxon>Egicoccaceae</taxon>
        <taxon>Egicoccus</taxon>
    </lineage>
</organism>
<dbReference type="PROSITE" id="PS50932">
    <property type="entry name" value="HTH_LACI_2"/>
    <property type="match status" value="1"/>
</dbReference>
<dbReference type="InterPro" id="IPR046335">
    <property type="entry name" value="LacI/GalR-like_sensor"/>
</dbReference>
<dbReference type="EMBL" id="BMHA01000002">
    <property type="protein sequence ID" value="GGI03723.1"/>
    <property type="molecule type" value="Genomic_DNA"/>
</dbReference>
<dbReference type="Gene3D" id="3.40.50.2300">
    <property type="match status" value="2"/>
</dbReference>
<keyword evidence="3" id="KW-0804">Transcription</keyword>
<dbReference type="PANTHER" id="PTHR30146">
    <property type="entry name" value="LACI-RELATED TRANSCRIPTIONAL REPRESSOR"/>
    <property type="match status" value="1"/>
</dbReference>
<dbReference type="SUPFAM" id="SSF47413">
    <property type="entry name" value="lambda repressor-like DNA-binding domains"/>
    <property type="match status" value="1"/>
</dbReference>
<reference evidence="5" key="2">
    <citation type="submission" date="2020-09" db="EMBL/GenBank/DDBJ databases">
        <authorList>
            <person name="Sun Q."/>
            <person name="Zhou Y."/>
        </authorList>
    </citation>
    <scope>NUCLEOTIDE SEQUENCE</scope>
    <source>
        <strain evidence="5">CGMCC 1.14988</strain>
    </source>
</reference>
<dbReference type="InterPro" id="IPR000843">
    <property type="entry name" value="HTH_LacI"/>
</dbReference>
<keyword evidence="1" id="KW-0805">Transcription regulation</keyword>
<dbReference type="OrthoDB" id="252678at2"/>
<keyword evidence="2" id="KW-0238">DNA-binding</keyword>
<evidence type="ECO:0000313" key="5">
    <source>
        <dbReference type="EMBL" id="GGI03723.1"/>
    </source>
</evidence>
<dbReference type="Pfam" id="PF13377">
    <property type="entry name" value="Peripla_BP_3"/>
    <property type="match status" value="1"/>
</dbReference>
<dbReference type="SUPFAM" id="SSF53822">
    <property type="entry name" value="Periplasmic binding protein-like I"/>
    <property type="match status" value="1"/>
</dbReference>
<evidence type="ECO:0000259" key="4">
    <source>
        <dbReference type="PROSITE" id="PS50932"/>
    </source>
</evidence>
<dbReference type="Pfam" id="PF00356">
    <property type="entry name" value="LacI"/>
    <property type="match status" value="1"/>
</dbReference>
<dbReference type="GO" id="GO:0000976">
    <property type="term" value="F:transcription cis-regulatory region binding"/>
    <property type="evidence" value="ECO:0007669"/>
    <property type="project" value="TreeGrafter"/>
</dbReference>
<dbReference type="InterPro" id="IPR028082">
    <property type="entry name" value="Peripla_BP_I"/>
</dbReference>
<evidence type="ECO:0000313" key="6">
    <source>
        <dbReference type="Proteomes" id="UP000650511"/>
    </source>
</evidence>
<dbReference type="SMART" id="SM00354">
    <property type="entry name" value="HTH_LACI"/>
    <property type="match status" value="1"/>
</dbReference>
<comment type="caution">
    <text evidence="5">The sequence shown here is derived from an EMBL/GenBank/DDBJ whole genome shotgun (WGS) entry which is preliminary data.</text>
</comment>
<keyword evidence="6" id="KW-1185">Reference proteome</keyword>
<evidence type="ECO:0000256" key="2">
    <source>
        <dbReference type="ARBA" id="ARBA00023125"/>
    </source>
</evidence>
<proteinExistence type="predicted"/>
<gene>
    <name evidence="5" type="ORF">GCM10011354_05460</name>
</gene>
<dbReference type="AlphaFoldDB" id="A0A8J3A5N3"/>
<dbReference type="CDD" id="cd01392">
    <property type="entry name" value="HTH_LacI"/>
    <property type="match status" value="1"/>
</dbReference>
<dbReference type="Proteomes" id="UP000650511">
    <property type="component" value="Unassembled WGS sequence"/>
</dbReference>
<evidence type="ECO:0000256" key="3">
    <source>
        <dbReference type="ARBA" id="ARBA00023163"/>
    </source>
</evidence>
<dbReference type="Gene3D" id="1.10.260.40">
    <property type="entry name" value="lambda repressor-like DNA-binding domains"/>
    <property type="match status" value="1"/>
</dbReference>
<reference evidence="5" key="1">
    <citation type="journal article" date="2014" name="Int. J. Syst. Evol. Microbiol.">
        <title>Complete genome sequence of Corynebacterium casei LMG S-19264T (=DSM 44701T), isolated from a smear-ripened cheese.</title>
        <authorList>
            <consortium name="US DOE Joint Genome Institute (JGI-PGF)"/>
            <person name="Walter F."/>
            <person name="Albersmeier A."/>
            <person name="Kalinowski J."/>
            <person name="Ruckert C."/>
        </authorList>
    </citation>
    <scope>NUCLEOTIDE SEQUENCE</scope>
    <source>
        <strain evidence="5">CGMCC 1.14988</strain>
    </source>
</reference>
<name>A0A8J3A5N3_9ACTN</name>
<accession>A0A8J3A5N3</accession>
<dbReference type="GO" id="GO:0003700">
    <property type="term" value="F:DNA-binding transcription factor activity"/>
    <property type="evidence" value="ECO:0007669"/>
    <property type="project" value="TreeGrafter"/>
</dbReference>
<feature type="domain" description="HTH lacI-type" evidence="4">
    <location>
        <begin position="15"/>
        <end position="69"/>
    </location>
</feature>
<sequence>MASDVTPPRLPRRGVTISDVARHAGVAPSTVSYALSGKRTVSEPVRRRIERTIEELGYRPHAGARALASRRSQILALMMPLRTGVYVPILMEFAAAIVTEARSHDHDVLLLTGESGSAGLQRVAAGAMADAVVLMDVEEDDTRVPTLRELGRPAVLLGLPDDRQGLVCCDLDWEAAGRLAVASLAELGHRRIGLIGQPTAVHERHTGFARRFTDGLHDEGARRGVHTAQRPGEATFGELRAALDALAAELDGLTALVVHNEAIVPLVLEELSSRGVEVPGQLSVVCVAPQTMAAASRLTGVSIPVEDIGRRAVQLVMQQLDAADVAPVTLLPPRLVDRGSTAPPGR</sequence>
<protein>
    <submittedName>
        <fullName evidence="5">LacI family transcriptional regulator</fullName>
    </submittedName>
</protein>
<dbReference type="PANTHER" id="PTHR30146:SF153">
    <property type="entry name" value="LACTOSE OPERON REPRESSOR"/>
    <property type="match status" value="1"/>
</dbReference>
<dbReference type="InterPro" id="IPR010982">
    <property type="entry name" value="Lambda_DNA-bd_dom_sf"/>
</dbReference>
<dbReference type="RefSeq" id="WP_130650947.1">
    <property type="nucleotide sequence ID" value="NZ_BMHA01000002.1"/>
</dbReference>